<protein>
    <recommendedName>
        <fullName evidence="4">SH3 domain-containing protein</fullName>
    </recommendedName>
</protein>
<evidence type="ECO:0008006" key="4">
    <source>
        <dbReference type="Google" id="ProtNLM"/>
    </source>
</evidence>
<dbReference type="RefSeq" id="WP_210043778.1">
    <property type="nucleotide sequence ID" value="NZ_JAFFZW010000018.1"/>
</dbReference>
<proteinExistence type="predicted"/>
<evidence type="ECO:0000313" key="3">
    <source>
        <dbReference type="Proteomes" id="UP000673197"/>
    </source>
</evidence>
<dbReference type="PROSITE" id="PS51257">
    <property type="entry name" value="PROKAR_LIPOPROTEIN"/>
    <property type="match status" value="1"/>
</dbReference>
<accession>A0ABS4CDI9</accession>
<gene>
    <name evidence="2" type="ORF">JTJ32_26030</name>
</gene>
<evidence type="ECO:0000256" key="1">
    <source>
        <dbReference type="SAM" id="SignalP"/>
    </source>
</evidence>
<dbReference type="EMBL" id="JAFFZW010000018">
    <property type="protein sequence ID" value="MBP0948787.1"/>
    <property type="molecule type" value="Genomic_DNA"/>
</dbReference>
<sequence>MKFMNVLLAVLFTQCAFSTAACERPNGKAFDSLSVGDGAIVFDFVPLDDNSGIARSGDQLGINVYHVKCSDGTKSLVGDLPYLAATGLVRAAFLADTGSGSELFVIHSVDIRSDAGMRYSSDYYSVHVYRPTASGYTKDERLSRYFGDGADVLNEDYKRELYAFPYKNQLSILAKLNSDAYRRWRSGSSVKLVINTKAFLHEAPTLADKTRMYLVAGDQVQQIGVEAGWLSVSYRTVKGKVIDGWIQCSDADGC</sequence>
<evidence type="ECO:0000313" key="2">
    <source>
        <dbReference type="EMBL" id="MBP0948787.1"/>
    </source>
</evidence>
<name>A0ABS4CDI9_9PSED</name>
<comment type="caution">
    <text evidence="2">The sequence shown here is derived from an EMBL/GenBank/DDBJ whole genome shotgun (WGS) entry which is preliminary data.</text>
</comment>
<keyword evidence="3" id="KW-1185">Reference proteome</keyword>
<feature type="signal peptide" evidence="1">
    <location>
        <begin position="1"/>
        <end position="20"/>
    </location>
</feature>
<organism evidence="2 3">
    <name type="scientific">Pseudomonas alliivorans</name>
    <dbReference type="NCBI Taxonomy" id="2810613"/>
    <lineage>
        <taxon>Bacteria</taxon>
        <taxon>Pseudomonadati</taxon>
        <taxon>Pseudomonadota</taxon>
        <taxon>Gammaproteobacteria</taxon>
        <taxon>Pseudomonadales</taxon>
        <taxon>Pseudomonadaceae</taxon>
        <taxon>Pseudomonas</taxon>
    </lineage>
</organism>
<keyword evidence="1" id="KW-0732">Signal</keyword>
<reference evidence="2 3" key="1">
    <citation type="journal article" date="2022" name="Syst. Appl. Microbiol.">
        <title>Pseudomonas alliivorans sp. nov., a plant-pathogenic bacterium isolated from onion foliage in Georgia, USA.</title>
        <authorList>
            <person name="Zhao M."/>
            <person name="Tyson C."/>
            <person name="Chen H.C."/>
            <person name="Paudel S."/>
            <person name="Gitaitis R."/>
            <person name="Kvitko B."/>
            <person name="Dutta B."/>
        </authorList>
    </citation>
    <scope>NUCLEOTIDE SEQUENCE [LARGE SCALE GENOMIC DNA]</scope>
    <source>
        <strain evidence="2 3">20GA0068</strain>
    </source>
</reference>
<dbReference type="Proteomes" id="UP000673197">
    <property type="component" value="Unassembled WGS sequence"/>
</dbReference>
<feature type="chain" id="PRO_5045601083" description="SH3 domain-containing protein" evidence="1">
    <location>
        <begin position="21"/>
        <end position="254"/>
    </location>
</feature>